<keyword evidence="1" id="KW-0175">Coiled coil</keyword>
<dbReference type="Proteomes" id="UP000265618">
    <property type="component" value="Unassembled WGS sequence"/>
</dbReference>
<evidence type="ECO:0000313" key="4">
    <source>
        <dbReference type="Proteomes" id="UP000265618"/>
    </source>
</evidence>
<dbReference type="AlphaFoldDB" id="A0A9K3CY01"/>
<evidence type="ECO:0000256" key="2">
    <source>
        <dbReference type="SAM" id="MobiDB-lite"/>
    </source>
</evidence>
<dbReference type="GO" id="GO:0030992">
    <property type="term" value="C:intraciliary transport particle B"/>
    <property type="evidence" value="ECO:0007669"/>
    <property type="project" value="InterPro"/>
</dbReference>
<protein>
    <submittedName>
        <fullName evidence="3">Intraflagellar transport protein 74</fullName>
    </submittedName>
</protein>
<evidence type="ECO:0000256" key="1">
    <source>
        <dbReference type="SAM" id="Coils"/>
    </source>
</evidence>
<proteinExistence type="predicted"/>
<feature type="region of interest" description="Disordered" evidence="2">
    <location>
        <begin position="1"/>
        <end position="22"/>
    </location>
</feature>
<dbReference type="OrthoDB" id="444379at2759"/>
<organism evidence="3 4">
    <name type="scientific">Kipferlia bialata</name>
    <dbReference type="NCBI Taxonomy" id="797122"/>
    <lineage>
        <taxon>Eukaryota</taxon>
        <taxon>Metamonada</taxon>
        <taxon>Carpediemonas-like organisms</taxon>
        <taxon>Kipferlia</taxon>
    </lineage>
</organism>
<gene>
    <name evidence="3" type="ORF">KIPB_007092</name>
</gene>
<sequence length="566" mass="62095">MRPGGGMRTSSGMRAPSAAGTGLKTTAVPFSARPQSRGFSQQAAVGSAVTAEINITSRPITSQGMTGVAMRGRSRQVYDVGFFQGELRNRITTVAAEAERLRGETTALSRDAQRSQTLMQRRKELENDISRLQGTLADHNLVLSALRDGAEVNDLQRRADSAEKDVAELQQEADRVARRQLSTERSIRDALATQQDKAALHQSVVLRDMGQEAVSEYMTLRTQTTEMGTRETRLRSSLQALEEKVADSMARARLEPARRQAISVFEQLCAAQAEAQTVQADVAALEAKGNTGDRSEDEELAALRQQAQEGTAAKKALADEIGAAAEYLKEKRRLLRDVEHDKKITLNAKQQELVRSLSGMTKVMATGPARIEAAERDVRALSARIPALVSSLPVQTQAVQSYQDGAGGAMSGDAQLETELRHATRGLNQMSEYDKKVWLDLRDLAQRQEQLERSVAELQDLNTVDASQASIDELRATETRLRSEVSDMSQRLSSMGSANRKLEAELQANDAVQQLAALEERLQRVAAVRHSAATYVAQRTQETEYLHIKEECASLLEGLNDILLDS</sequence>
<dbReference type="GO" id="GO:0035735">
    <property type="term" value="P:intraciliary transport involved in cilium assembly"/>
    <property type="evidence" value="ECO:0007669"/>
    <property type="project" value="TreeGrafter"/>
</dbReference>
<evidence type="ECO:0000313" key="3">
    <source>
        <dbReference type="EMBL" id="GIQ85428.1"/>
    </source>
</evidence>
<feature type="coiled-coil region" evidence="1">
    <location>
        <begin position="115"/>
        <end position="179"/>
    </location>
</feature>
<reference evidence="3 4" key="1">
    <citation type="journal article" date="2018" name="PLoS ONE">
        <title>The draft genome of Kipferlia bialata reveals reductive genome evolution in fornicate parasites.</title>
        <authorList>
            <person name="Tanifuji G."/>
            <person name="Takabayashi S."/>
            <person name="Kume K."/>
            <person name="Takagi M."/>
            <person name="Nakayama T."/>
            <person name="Kamikawa R."/>
            <person name="Inagaki Y."/>
            <person name="Hashimoto T."/>
        </authorList>
    </citation>
    <scope>NUCLEOTIDE SEQUENCE [LARGE SCALE GENOMIC DNA]</scope>
    <source>
        <strain evidence="3">NY0173</strain>
    </source>
</reference>
<name>A0A9K3CY01_9EUKA</name>
<dbReference type="GO" id="GO:0005929">
    <property type="term" value="C:cilium"/>
    <property type="evidence" value="ECO:0007669"/>
    <property type="project" value="TreeGrafter"/>
</dbReference>
<dbReference type="InterPro" id="IPR029602">
    <property type="entry name" value="IFT74"/>
</dbReference>
<keyword evidence="4" id="KW-1185">Reference proteome</keyword>
<feature type="coiled-coil region" evidence="1">
    <location>
        <begin position="441"/>
        <end position="528"/>
    </location>
</feature>
<dbReference type="PANTHER" id="PTHR31432">
    <property type="entry name" value="INTRAFLAGELLAR TRANSPORT PROTEIN 74 HOMOLOG"/>
    <property type="match status" value="1"/>
</dbReference>
<dbReference type="GO" id="GO:0048487">
    <property type="term" value="F:beta-tubulin binding"/>
    <property type="evidence" value="ECO:0007669"/>
    <property type="project" value="InterPro"/>
</dbReference>
<dbReference type="PANTHER" id="PTHR31432:SF0">
    <property type="entry name" value="INTRAFLAGELLAR TRANSPORT PROTEIN 74 HOMOLOG"/>
    <property type="match status" value="1"/>
</dbReference>
<accession>A0A9K3CY01</accession>
<comment type="caution">
    <text evidence="3">The sequence shown here is derived from an EMBL/GenBank/DDBJ whole genome shotgun (WGS) entry which is preliminary data.</text>
</comment>
<dbReference type="EMBL" id="BDIP01001934">
    <property type="protein sequence ID" value="GIQ85428.1"/>
    <property type="molecule type" value="Genomic_DNA"/>
</dbReference>